<evidence type="ECO:0000256" key="8">
    <source>
        <dbReference type="PIRSR" id="PIRSR000102-3"/>
    </source>
</evidence>
<feature type="domain" description="Lactate/malate dehydrogenase C-terminal" evidence="11">
    <location>
        <begin position="148"/>
        <end position="302"/>
    </location>
</feature>
<dbReference type="FunFam" id="3.40.50.720:FF:000018">
    <property type="entry name" value="Malate dehydrogenase"/>
    <property type="match status" value="1"/>
</dbReference>
<dbReference type="GO" id="GO:0004459">
    <property type="term" value="F:L-lactate dehydrogenase (NAD+) activity"/>
    <property type="evidence" value="ECO:0007669"/>
    <property type="project" value="TreeGrafter"/>
</dbReference>
<feature type="binding site" evidence="7">
    <location>
        <position position="152"/>
    </location>
    <ligand>
        <name>substrate</name>
    </ligand>
</feature>
<feature type="binding site" evidence="7">
    <location>
        <position position="121"/>
    </location>
    <ligand>
        <name>substrate</name>
    </ligand>
</feature>
<dbReference type="GO" id="GO:0006089">
    <property type="term" value="P:lactate metabolic process"/>
    <property type="evidence" value="ECO:0007669"/>
    <property type="project" value="TreeGrafter"/>
</dbReference>
<feature type="binding site" evidence="8">
    <location>
        <begin position="9"/>
        <end position="14"/>
    </location>
    <ligand>
        <name>NAD(+)</name>
        <dbReference type="ChEBI" id="CHEBI:57540"/>
    </ligand>
</feature>
<evidence type="ECO:0000256" key="3">
    <source>
        <dbReference type="ARBA" id="ARBA00022532"/>
    </source>
</evidence>
<evidence type="ECO:0000256" key="7">
    <source>
        <dbReference type="PIRSR" id="PIRSR000102-2"/>
    </source>
</evidence>
<evidence type="ECO:0000259" key="10">
    <source>
        <dbReference type="Pfam" id="PF00056"/>
    </source>
</evidence>
<keyword evidence="3" id="KW-0816">Tricarboxylic acid cycle</keyword>
<dbReference type="InterPro" id="IPR001557">
    <property type="entry name" value="L-lactate/malate_DH"/>
</dbReference>
<dbReference type="InterPro" id="IPR022383">
    <property type="entry name" value="Lactate/malate_DH_C"/>
</dbReference>
<dbReference type="PRINTS" id="PR00086">
    <property type="entry name" value="LLDHDRGNASE"/>
</dbReference>
<proteinExistence type="inferred from homology"/>
<dbReference type="SUPFAM" id="SSF51735">
    <property type="entry name" value="NAD(P)-binding Rossmann-fold domains"/>
    <property type="match status" value="1"/>
</dbReference>
<feature type="binding site" evidence="8">
    <location>
        <begin position="119"/>
        <end position="121"/>
    </location>
    <ligand>
        <name>NAD(+)</name>
        <dbReference type="ChEBI" id="CHEBI:57540"/>
    </ligand>
</feature>
<dbReference type="SUPFAM" id="SSF56327">
    <property type="entry name" value="LDH C-terminal domain-like"/>
    <property type="match status" value="1"/>
</dbReference>
<accession>A0A075GD59</accession>
<comment type="similarity">
    <text evidence="1 9">Belongs to the LDH/MDH superfamily.</text>
</comment>
<evidence type="ECO:0000256" key="9">
    <source>
        <dbReference type="RuleBase" id="RU003369"/>
    </source>
</evidence>
<evidence type="ECO:0000256" key="6">
    <source>
        <dbReference type="PIRSR" id="PIRSR000102-1"/>
    </source>
</evidence>
<dbReference type="GO" id="GO:0006099">
    <property type="term" value="P:tricarboxylic acid cycle"/>
    <property type="evidence" value="ECO:0007669"/>
    <property type="project" value="UniProtKB-KW"/>
</dbReference>
<dbReference type="Gene3D" id="3.90.110.10">
    <property type="entry name" value="Lactate dehydrogenase/glycoside hydrolase, family 4, C-terminal"/>
    <property type="match status" value="1"/>
</dbReference>
<feature type="binding site" evidence="8">
    <location>
        <position position="96"/>
    </location>
    <ligand>
        <name>NAD(+)</name>
        <dbReference type="ChEBI" id="CHEBI:57540"/>
    </ligand>
</feature>
<dbReference type="Gene3D" id="3.40.50.720">
    <property type="entry name" value="NAD(P)-binding Rossmann-like Domain"/>
    <property type="match status" value="1"/>
</dbReference>
<dbReference type="InterPro" id="IPR015955">
    <property type="entry name" value="Lactate_DH/Glyco_Ohase_4_C"/>
</dbReference>
<feature type="binding site" evidence="7">
    <location>
        <position position="89"/>
    </location>
    <ligand>
        <name>substrate</name>
    </ligand>
</feature>
<dbReference type="PANTHER" id="PTHR43128:SF16">
    <property type="entry name" value="L-LACTATE DEHYDROGENASE"/>
    <property type="match status" value="1"/>
</dbReference>
<keyword evidence="4 9" id="KW-0560">Oxidoreductase</keyword>
<protein>
    <recommendedName>
        <fullName evidence="2">Malate dehydrogenase</fullName>
    </recommendedName>
</protein>
<evidence type="ECO:0000256" key="4">
    <source>
        <dbReference type="ARBA" id="ARBA00023002"/>
    </source>
</evidence>
<dbReference type="CDD" id="cd01339">
    <property type="entry name" value="LDH-like_MDH"/>
    <property type="match status" value="1"/>
</dbReference>
<sequence length="307" mass="32996">MQNMITIIGAGKVGGSAALHSAIKQLDDQILLLDIVEGLPQGEAMDLNHLLSEQGIDVEINGSNNYGDMKGSDIVVVVAGAGRKPGMTRMDLLKINARVVKDVVGNIRKYADNSLIIPVTNPLDPMAYITFKTSGFEKNRVFGMGGMLDLSRFKQFIHEAVGGSRKEIDAIVIGEHGEHMLPLTRHAQVSGKPLSTILSQEKIDGIFNMTKNVAAEVIELKGATVHAPGNAISSMIQSVVKDTKQVMPVSTYLDGEYGHSDVTIGVPAVIGKNGVEKINELDLNQNEKEWFDKGVNSVKNALAGIDI</sequence>
<dbReference type="PIRSF" id="PIRSF000102">
    <property type="entry name" value="Lac_mal_DH"/>
    <property type="match status" value="1"/>
</dbReference>
<feature type="active site" description="Proton acceptor" evidence="6">
    <location>
        <position position="176"/>
    </location>
</feature>
<keyword evidence="5 8" id="KW-0520">NAD</keyword>
<dbReference type="Pfam" id="PF00056">
    <property type="entry name" value="Ldh_1_N"/>
    <property type="match status" value="1"/>
</dbReference>
<dbReference type="InterPro" id="IPR036291">
    <property type="entry name" value="NAD(P)-bd_dom_sf"/>
</dbReference>
<evidence type="ECO:0000256" key="5">
    <source>
        <dbReference type="ARBA" id="ARBA00023027"/>
    </source>
</evidence>
<gene>
    <name evidence="12" type="primary">mdh</name>
</gene>
<reference evidence="12" key="1">
    <citation type="journal article" date="2014" name="Genome Biol. Evol.">
        <title>Pangenome evidence for extensive interdomain horizontal transfer affecting lineage core and shell genes in uncultured planktonic thaumarchaeota and euryarchaeota.</title>
        <authorList>
            <person name="Deschamps P."/>
            <person name="Zivanovic Y."/>
            <person name="Moreira D."/>
            <person name="Rodriguez-Valera F."/>
            <person name="Lopez-Garcia P."/>
        </authorList>
    </citation>
    <scope>NUCLEOTIDE SEQUENCE</scope>
</reference>
<evidence type="ECO:0000256" key="1">
    <source>
        <dbReference type="ARBA" id="ARBA00008104"/>
    </source>
</evidence>
<dbReference type="PANTHER" id="PTHR43128">
    <property type="entry name" value="L-2-HYDROXYCARBOXYLATE DEHYDROGENASE (NAD(P)(+))"/>
    <property type="match status" value="1"/>
</dbReference>
<evidence type="ECO:0000313" key="12">
    <source>
        <dbReference type="EMBL" id="AIF01230.1"/>
    </source>
</evidence>
<dbReference type="NCBIfam" id="NF004863">
    <property type="entry name" value="PRK06223.1"/>
    <property type="match status" value="1"/>
</dbReference>
<dbReference type="Pfam" id="PF02866">
    <property type="entry name" value="Ldh_1_C"/>
    <property type="match status" value="1"/>
</dbReference>
<dbReference type="InterPro" id="IPR001236">
    <property type="entry name" value="Lactate/malate_DH_N"/>
</dbReference>
<evidence type="ECO:0000259" key="11">
    <source>
        <dbReference type="Pfam" id="PF02866"/>
    </source>
</evidence>
<evidence type="ECO:0000256" key="2">
    <source>
        <dbReference type="ARBA" id="ARBA00020382"/>
    </source>
</evidence>
<dbReference type="AlphaFoldDB" id="A0A075GD59"/>
<dbReference type="EMBL" id="KF900615">
    <property type="protein sequence ID" value="AIF01230.1"/>
    <property type="molecule type" value="Genomic_DNA"/>
</dbReference>
<feature type="binding site" evidence="7">
    <location>
        <position position="83"/>
    </location>
    <ligand>
        <name>substrate</name>
    </ligand>
</feature>
<name>A0A075GD59_9ARCH</name>
<feature type="binding site" evidence="8">
    <location>
        <position position="34"/>
    </location>
    <ligand>
        <name>NAD(+)</name>
        <dbReference type="ChEBI" id="CHEBI:57540"/>
    </ligand>
</feature>
<dbReference type="InterPro" id="IPR011275">
    <property type="entry name" value="Malate_DH_type3"/>
</dbReference>
<organism evidence="12">
    <name type="scientific">uncultured marine thaumarchaeote KM3_144_G01</name>
    <dbReference type="NCBI Taxonomy" id="1456010"/>
    <lineage>
        <taxon>Archaea</taxon>
        <taxon>Nitrososphaerota</taxon>
        <taxon>environmental samples</taxon>
    </lineage>
</organism>
<feature type="domain" description="Lactate/malate dehydrogenase N-terminal" evidence="10">
    <location>
        <begin position="5"/>
        <end position="143"/>
    </location>
</feature>